<protein>
    <submittedName>
        <fullName evidence="1">Uncharacterized protein</fullName>
    </submittedName>
</protein>
<keyword evidence="2" id="KW-1185">Reference proteome</keyword>
<sequence>MEAVPEKAMLGTGAFEALAYGLRPAFAILEGRDAKSANVCAAIEECVYVGRERKTPEREGLHRMRGGRAL</sequence>
<comment type="caution">
    <text evidence="1">The sequence shown here is derived from an EMBL/GenBank/DDBJ whole genome shotgun (WGS) entry which is preliminary data.</text>
</comment>
<evidence type="ECO:0000313" key="1">
    <source>
        <dbReference type="EMBL" id="MBB6105962.1"/>
    </source>
</evidence>
<evidence type="ECO:0000313" key="2">
    <source>
        <dbReference type="Proteomes" id="UP000571554"/>
    </source>
</evidence>
<proteinExistence type="predicted"/>
<gene>
    <name evidence="1" type="ORF">F4827_005832</name>
</gene>
<dbReference type="EMBL" id="JACHBW010000021">
    <property type="protein sequence ID" value="MBB6105962.1"/>
    <property type="molecule type" value="Genomic_DNA"/>
</dbReference>
<name>A0A7W9U2R2_9BURK</name>
<dbReference type="RefSeq" id="WP_183730268.1">
    <property type="nucleotide sequence ID" value="NZ_JACHBW010000021.1"/>
</dbReference>
<accession>A0A7W9U2R2</accession>
<organism evidence="1 2">
    <name type="scientific">Paraburkholderia bannensis</name>
    <dbReference type="NCBI Taxonomy" id="765414"/>
    <lineage>
        <taxon>Bacteria</taxon>
        <taxon>Pseudomonadati</taxon>
        <taxon>Pseudomonadota</taxon>
        <taxon>Betaproteobacteria</taxon>
        <taxon>Burkholderiales</taxon>
        <taxon>Burkholderiaceae</taxon>
        <taxon>Paraburkholderia</taxon>
    </lineage>
</organism>
<reference evidence="1 2" key="1">
    <citation type="submission" date="2020-08" db="EMBL/GenBank/DDBJ databases">
        <title>Above-ground endophytic microbial communities from plants in different locations in the United States.</title>
        <authorList>
            <person name="Frank C."/>
        </authorList>
    </citation>
    <scope>NUCLEOTIDE SEQUENCE [LARGE SCALE GENOMIC DNA]</scope>
    <source>
        <strain evidence="1 2">WP4_2_2</strain>
    </source>
</reference>
<dbReference type="AlphaFoldDB" id="A0A7W9U2R2"/>
<dbReference type="Proteomes" id="UP000571554">
    <property type="component" value="Unassembled WGS sequence"/>
</dbReference>